<evidence type="ECO:0008006" key="3">
    <source>
        <dbReference type="Google" id="ProtNLM"/>
    </source>
</evidence>
<comment type="caution">
    <text evidence="1">The sequence shown here is derived from an EMBL/GenBank/DDBJ whole genome shotgun (WGS) entry which is preliminary data.</text>
</comment>
<evidence type="ECO:0000313" key="2">
    <source>
        <dbReference type="Proteomes" id="UP000317169"/>
    </source>
</evidence>
<dbReference type="PROSITE" id="PS51257">
    <property type="entry name" value="PROKAR_LIPOPROTEIN"/>
    <property type="match status" value="1"/>
</dbReference>
<dbReference type="Proteomes" id="UP000317169">
    <property type="component" value="Unassembled WGS sequence"/>
</dbReference>
<keyword evidence="2" id="KW-1185">Reference proteome</keyword>
<proteinExistence type="predicted"/>
<protein>
    <recommendedName>
        <fullName evidence="3">TonB C-terminal domain-containing protein</fullName>
    </recommendedName>
</protein>
<dbReference type="AlphaFoldDB" id="A0A507ZDI2"/>
<dbReference type="EMBL" id="VIAR01000013">
    <property type="protein sequence ID" value="TQD34801.1"/>
    <property type="molecule type" value="Genomic_DNA"/>
</dbReference>
<sequence length="158" mass="18488">MSKMWAIIFLLALAGCKNFETQKLSSKELVDQELKQIDWKEVDRYPTFVVCQDYNSQEEVARCFAKVITEEIYKNLQQKEINFKDSITEKAWLFISITEEGKTHLDSLQQSSKLQENLPNLKDWLQVAVQDLPKVYPAQKRGIPVATNFRLPIRFETE</sequence>
<organism evidence="1 2">
    <name type="scientific">Haloflavibacter putidus</name>
    <dbReference type="NCBI Taxonomy" id="2576776"/>
    <lineage>
        <taxon>Bacteria</taxon>
        <taxon>Pseudomonadati</taxon>
        <taxon>Bacteroidota</taxon>
        <taxon>Flavobacteriia</taxon>
        <taxon>Flavobacteriales</taxon>
        <taxon>Flavobacteriaceae</taxon>
        <taxon>Haloflavibacter</taxon>
    </lineage>
</organism>
<dbReference type="RefSeq" id="WP_141422451.1">
    <property type="nucleotide sequence ID" value="NZ_VIAR01000013.1"/>
</dbReference>
<name>A0A507ZDI2_9FLAO</name>
<accession>A0A507ZDI2</accession>
<evidence type="ECO:0000313" key="1">
    <source>
        <dbReference type="EMBL" id="TQD34801.1"/>
    </source>
</evidence>
<dbReference type="OrthoDB" id="1191002at2"/>
<gene>
    <name evidence="1" type="ORF">FKR84_11430</name>
</gene>
<reference evidence="1 2" key="1">
    <citation type="submission" date="2019-06" db="EMBL/GenBank/DDBJ databases">
        <title>Flavibacter putida gen. nov., sp. nov., a novel marine bacterium of the family Flavobacteriaceae isolated from coastal seawater.</title>
        <authorList>
            <person name="Feng X."/>
        </authorList>
    </citation>
    <scope>NUCLEOTIDE SEQUENCE [LARGE SCALE GENOMIC DNA]</scope>
    <source>
        <strain evidence="1 2">PLHSN227</strain>
    </source>
</reference>